<protein>
    <submittedName>
        <fullName evidence="1">Uncharacterized protein</fullName>
    </submittedName>
</protein>
<dbReference type="EMBL" id="JX307705">
    <property type="protein sequence ID" value="AFU20789.1"/>
    <property type="molecule type" value="Genomic_DNA"/>
</dbReference>
<keyword evidence="2" id="KW-1185">Reference proteome</keyword>
<sequence length="42" mass="4700">MSAVIGDKIYTDYAGAQAPEIGRTLDLIEKVYRHIMYLAPTD</sequence>
<gene>
    <name evidence="1" type="primary">1</name>
    <name evidence="1" type="ORF">MARCELL_1</name>
</gene>
<dbReference type="Proteomes" id="UP000008059">
    <property type="component" value="Segment"/>
</dbReference>
<name>K0GAR7_9CAUD</name>
<accession>K0GAR7</accession>
<dbReference type="GeneID" id="40067390"/>
<evidence type="ECO:0000313" key="2">
    <source>
        <dbReference type="Proteomes" id="UP000008059"/>
    </source>
</evidence>
<evidence type="ECO:0000313" key="1">
    <source>
        <dbReference type="EMBL" id="AFU20789.1"/>
    </source>
</evidence>
<proteinExistence type="predicted"/>
<reference evidence="1 2" key="1">
    <citation type="submission" date="2012-07" db="EMBL/GenBank/DDBJ databases">
        <authorList>
            <person name="Abrams C."/>
            <person name="Dunlap-Smith A."/>
            <person name="Frias Y."/>
            <person name="Grendler J."/>
            <person name="Hostert E."/>
            <person name="Martin P."/>
            <person name="Wilson J."/>
            <person name="Croft D.G."/>
            <person name="Zegers G."/>
            <person name="Page S.T."/>
            <person name="Bradley K.W."/>
            <person name="Khaja R."/>
            <person name="Lewis M.F."/>
            <person name="Barker L.P."/>
            <person name="Asai D.J."/>
            <person name="Bowman C.A."/>
            <person name="Russell D.A."/>
            <person name="Pope W.H."/>
            <person name="Jacobs-Sera D."/>
            <person name="Hendrix R.W."/>
            <person name="Hatfull G.F."/>
        </authorList>
    </citation>
    <scope>NUCLEOTIDE SEQUENCE [LARGE SCALE GENOMIC DNA]</scope>
</reference>
<organism evidence="1 2">
    <name type="scientific">Mycobacterium phage Marcell</name>
    <dbReference type="NCBI Taxonomy" id="2927990"/>
    <lineage>
        <taxon>Viruses</taxon>
        <taxon>Duplodnaviria</taxon>
        <taxon>Heunggongvirae</taxon>
        <taxon>Uroviricota</taxon>
        <taxon>Caudoviricetes</taxon>
        <taxon>Fromanvirus</taxon>
        <taxon>Fromanvirus marcell</taxon>
    </lineage>
</organism>
<dbReference type="RefSeq" id="YP_009591841.1">
    <property type="nucleotide sequence ID" value="NC_041853.1"/>
</dbReference>